<evidence type="ECO:0000313" key="1">
    <source>
        <dbReference type="EMBL" id="JAD75431.1"/>
    </source>
</evidence>
<protein>
    <submittedName>
        <fullName evidence="1">Uncharacterized protein</fullName>
    </submittedName>
</protein>
<dbReference type="AlphaFoldDB" id="A0A0A9CIM2"/>
<dbReference type="EMBL" id="GBRH01222464">
    <property type="protein sequence ID" value="JAD75431.1"/>
    <property type="molecule type" value="Transcribed_RNA"/>
</dbReference>
<proteinExistence type="predicted"/>
<reference evidence="1" key="2">
    <citation type="journal article" date="2015" name="Data Brief">
        <title>Shoot transcriptome of the giant reed, Arundo donax.</title>
        <authorList>
            <person name="Barrero R.A."/>
            <person name="Guerrero F.D."/>
            <person name="Moolhuijzen P."/>
            <person name="Goolsby J.A."/>
            <person name="Tidwell J."/>
            <person name="Bellgard S.E."/>
            <person name="Bellgard M.I."/>
        </authorList>
    </citation>
    <scope>NUCLEOTIDE SEQUENCE</scope>
    <source>
        <tissue evidence="1">Shoot tissue taken approximately 20 cm above the soil surface</tissue>
    </source>
</reference>
<accession>A0A0A9CIM2</accession>
<organism evidence="1">
    <name type="scientific">Arundo donax</name>
    <name type="common">Giant reed</name>
    <name type="synonym">Donax arundinaceus</name>
    <dbReference type="NCBI Taxonomy" id="35708"/>
    <lineage>
        <taxon>Eukaryota</taxon>
        <taxon>Viridiplantae</taxon>
        <taxon>Streptophyta</taxon>
        <taxon>Embryophyta</taxon>
        <taxon>Tracheophyta</taxon>
        <taxon>Spermatophyta</taxon>
        <taxon>Magnoliopsida</taxon>
        <taxon>Liliopsida</taxon>
        <taxon>Poales</taxon>
        <taxon>Poaceae</taxon>
        <taxon>PACMAD clade</taxon>
        <taxon>Arundinoideae</taxon>
        <taxon>Arundineae</taxon>
        <taxon>Arundo</taxon>
    </lineage>
</organism>
<reference evidence="1" key="1">
    <citation type="submission" date="2014-09" db="EMBL/GenBank/DDBJ databases">
        <authorList>
            <person name="Magalhaes I.L.F."/>
            <person name="Oliveira U."/>
            <person name="Santos F.R."/>
            <person name="Vidigal T.H.D.A."/>
            <person name="Brescovit A.D."/>
            <person name="Santos A.J."/>
        </authorList>
    </citation>
    <scope>NUCLEOTIDE SEQUENCE</scope>
    <source>
        <tissue evidence="1">Shoot tissue taken approximately 20 cm above the soil surface</tissue>
    </source>
</reference>
<name>A0A0A9CIM2_ARUDO</name>
<sequence>MYFYMVIGEESTLFFINIKSIHSTSNTRKEENFKEEASHDSINRIARIIRPGLTK</sequence>